<comment type="subcellular location">
    <subcellularLocation>
        <location evidence="1 10">Cell membrane</location>
        <topology evidence="1 10">Multi-pass membrane protein</topology>
    </subcellularLocation>
</comment>
<reference evidence="11" key="1">
    <citation type="journal article" date="2008" name="Eur. J. Neurosci.">
        <title>Identification of receptors of main sex-pheromone components of three Lepidopteran species.</title>
        <authorList>
            <person name="Mitsuno H."/>
            <person name="Sakurai T."/>
            <person name="Murai M."/>
            <person name="Yasuda T."/>
            <person name="Kugimiya S."/>
            <person name="Ozawa R."/>
            <person name="Toyohara H."/>
            <person name="Takabayashi J."/>
            <person name="Miyoshi H."/>
            <person name="Nishioka T."/>
        </authorList>
    </citation>
    <scope>NUCLEOTIDE SEQUENCE</scope>
</reference>
<dbReference type="InterPro" id="IPR004117">
    <property type="entry name" value="7tm6_olfct_rcpt"/>
</dbReference>
<keyword evidence="7 10" id="KW-0472">Membrane</keyword>
<evidence type="ECO:0000256" key="8">
    <source>
        <dbReference type="ARBA" id="ARBA00023170"/>
    </source>
</evidence>
<accession>B5MEK4</accession>
<evidence type="ECO:0000256" key="4">
    <source>
        <dbReference type="ARBA" id="ARBA00022692"/>
    </source>
</evidence>
<evidence type="ECO:0000256" key="5">
    <source>
        <dbReference type="ARBA" id="ARBA00022725"/>
    </source>
</evidence>
<evidence type="ECO:0000256" key="2">
    <source>
        <dbReference type="ARBA" id="ARBA00022475"/>
    </source>
</evidence>
<gene>
    <name evidence="11" type="primary">DiOR3</name>
</gene>
<feature type="transmembrane region" description="Helical" evidence="10">
    <location>
        <begin position="49"/>
        <end position="69"/>
    </location>
</feature>
<keyword evidence="5 10" id="KW-0552">Olfaction</keyword>
<evidence type="ECO:0000256" key="3">
    <source>
        <dbReference type="ARBA" id="ARBA00022606"/>
    </source>
</evidence>
<feature type="transmembrane region" description="Helical" evidence="10">
    <location>
        <begin position="81"/>
        <end position="100"/>
    </location>
</feature>
<dbReference type="GO" id="GO:0005549">
    <property type="term" value="F:odorant binding"/>
    <property type="evidence" value="ECO:0007669"/>
    <property type="project" value="InterPro"/>
</dbReference>
<evidence type="ECO:0000256" key="6">
    <source>
        <dbReference type="ARBA" id="ARBA00022989"/>
    </source>
</evidence>
<dbReference type="EMBL" id="AB263206">
    <property type="protein sequence ID" value="BAG71424.1"/>
    <property type="molecule type" value="mRNA"/>
</dbReference>
<dbReference type="GO" id="GO:0005886">
    <property type="term" value="C:plasma membrane"/>
    <property type="evidence" value="ECO:0007669"/>
    <property type="project" value="UniProtKB-SubCell"/>
</dbReference>
<dbReference type="GO" id="GO:0004984">
    <property type="term" value="F:olfactory receptor activity"/>
    <property type="evidence" value="ECO:0007669"/>
    <property type="project" value="InterPro"/>
</dbReference>
<dbReference type="Pfam" id="PF02949">
    <property type="entry name" value="7tm_6"/>
    <property type="match status" value="1"/>
</dbReference>
<keyword evidence="8 10" id="KW-0675">Receptor</keyword>
<feature type="transmembrane region" description="Helical" evidence="10">
    <location>
        <begin position="285"/>
        <end position="307"/>
    </location>
</feature>
<keyword evidence="9 10" id="KW-0807">Transducer</keyword>
<keyword evidence="3 10" id="KW-0716">Sensory transduction</keyword>
<dbReference type="PANTHER" id="PTHR21137:SF35">
    <property type="entry name" value="ODORANT RECEPTOR 19A-RELATED"/>
    <property type="match status" value="1"/>
</dbReference>
<evidence type="ECO:0000256" key="7">
    <source>
        <dbReference type="ARBA" id="ARBA00023136"/>
    </source>
</evidence>
<organism evidence="11">
    <name type="scientific">Diaphania indica</name>
    <name type="common">cucumber moth</name>
    <dbReference type="NCBI Taxonomy" id="390977"/>
    <lineage>
        <taxon>Eukaryota</taxon>
        <taxon>Metazoa</taxon>
        <taxon>Ecdysozoa</taxon>
        <taxon>Arthropoda</taxon>
        <taxon>Hexapoda</taxon>
        <taxon>Insecta</taxon>
        <taxon>Pterygota</taxon>
        <taxon>Neoptera</taxon>
        <taxon>Endopterygota</taxon>
        <taxon>Lepidoptera</taxon>
        <taxon>Glossata</taxon>
        <taxon>Ditrysia</taxon>
        <taxon>Pyraloidea</taxon>
        <taxon>Crambidae</taxon>
        <taxon>Spilomelinae</taxon>
        <taxon>Diaphania</taxon>
    </lineage>
</organism>
<feature type="transmembrane region" description="Helical" evidence="10">
    <location>
        <begin position="206"/>
        <end position="231"/>
    </location>
</feature>
<dbReference type="AlphaFoldDB" id="B5MEK4"/>
<keyword evidence="4 10" id="KW-0812">Transmembrane</keyword>
<evidence type="ECO:0000256" key="1">
    <source>
        <dbReference type="ARBA" id="ARBA00004651"/>
    </source>
</evidence>
<dbReference type="GO" id="GO:0007165">
    <property type="term" value="P:signal transduction"/>
    <property type="evidence" value="ECO:0007669"/>
    <property type="project" value="UniProtKB-KW"/>
</dbReference>
<feature type="transmembrane region" description="Helical" evidence="10">
    <location>
        <begin position="143"/>
        <end position="160"/>
    </location>
</feature>
<evidence type="ECO:0000256" key="9">
    <source>
        <dbReference type="ARBA" id="ARBA00023224"/>
    </source>
</evidence>
<protein>
    <recommendedName>
        <fullName evidence="10">Odorant receptor</fullName>
    </recommendedName>
</protein>
<evidence type="ECO:0000256" key="10">
    <source>
        <dbReference type="RuleBase" id="RU351113"/>
    </source>
</evidence>
<proteinExistence type="evidence at transcript level"/>
<sequence>MRTCGLSTPNGITRVQDIKYIRTLRIALQYLTMWPSRGLGETETRSQIVYRYGLMAVGLICLTTGVIYIRNSVGQLSFIRMGHTYITVIMNVISIARLTLTFTENYQVAMGEFFNKIHLFYFKDKSKYAMKIHLLVHKLSHFFTMYTCCLIVLGVVFFNIKPFYNNCMTGCFVSQNLGNVTLEQAVYYKLPFDYTTNYKGYFCVFFFNWFISLIVSTLFFTIDLLMSLLVFHVWGHLKILIHNIETFEDCEETTACIEIDNYWYTVQGNKQAHLKLREIVVYHNLIVEYISLMGSSFGYIIFFYYGFHQACGCLLLLECSQMSAEAIIQYLPLTLTMLQQLIQLSIIFELVGAMTDKLADATYCLPWHKMDARNRRTVHILLRKSQIPLNLKALDMVDVGVRTMTTIIKTSFSYFIMLRTVATES</sequence>
<keyword evidence="6 10" id="KW-1133">Transmembrane helix</keyword>
<dbReference type="PANTHER" id="PTHR21137">
    <property type="entry name" value="ODORANT RECEPTOR"/>
    <property type="match status" value="1"/>
</dbReference>
<keyword evidence="2" id="KW-1003">Cell membrane</keyword>
<name>B5MEK4_9NEOP</name>
<comment type="caution">
    <text evidence="10">Lacks conserved residue(s) required for the propagation of feature annotation.</text>
</comment>
<comment type="similarity">
    <text evidence="10">Belongs to the insect chemoreceptor superfamily. Heteromeric odorant receptor channel (TC 1.A.69) family.</text>
</comment>
<evidence type="ECO:0000313" key="11">
    <source>
        <dbReference type="EMBL" id="BAG71424.1"/>
    </source>
</evidence>